<sequence length="129" mass="14732">MSTNPFEKLIVEETQADNQMLADLLQHFVIFIKADKSMEFLPAFHKLSNDLRILVLLAASKAKASIFSQEENLSPKNIIDLEIAPEGSVKSSLKNLLDSKEIRSKMQKYYLPNYKISDLAEKLKQFKSK</sequence>
<proteinExistence type="predicted"/>
<accession>A0A0G0RZY1</accession>
<evidence type="ECO:0000313" key="1">
    <source>
        <dbReference type="EMBL" id="KKR27990.1"/>
    </source>
</evidence>
<gene>
    <name evidence="1" type="ORF">UT61_C0060G0003</name>
</gene>
<comment type="caution">
    <text evidence="1">The sequence shown here is derived from an EMBL/GenBank/DDBJ whole genome shotgun (WGS) entry which is preliminary data.</text>
</comment>
<evidence type="ECO:0000313" key="2">
    <source>
        <dbReference type="Proteomes" id="UP000034793"/>
    </source>
</evidence>
<reference evidence="1 2" key="1">
    <citation type="journal article" date="2015" name="Nature">
        <title>rRNA introns, odd ribosomes, and small enigmatic genomes across a large radiation of phyla.</title>
        <authorList>
            <person name="Brown C.T."/>
            <person name="Hug L.A."/>
            <person name="Thomas B.C."/>
            <person name="Sharon I."/>
            <person name="Castelle C.J."/>
            <person name="Singh A."/>
            <person name="Wilkins M.J."/>
            <person name="Williams K.H."/>
            <person name="Banfield J.F."/>
        </authorList>
    </citation>
    <scope>NUCLEOTIDE SEQUENCE [LARGE SCALE GENOMIC DNA]</scope>
</reference>
<protein>
    <submittedName>
        <fullName evidence="1">Uncharacterized protein</fullName>
    </submittedName>
</protein>
<dbReference type="AlphaFoldDB" id="A0A0G0RZY1"/>
<dbReference type="Proteomes" id="UP000034793">
    <property type="component" value="Unassembled WGS sequence"/>
</dbReference>
<name>A0A0G0RZY1_9BACT</name>
<organism evidence="1 2">
    <name type="scientific">Candidatus Woesebacteria bacterium GW2011_GWA1_39_8</name>
    <dbReference type="NCBI Taxonomy" id="1618552"/>
    <lineage>
        <taxon>Bacteria</taxon>
        <taxon>Candidatus Woeseibacteriota</taxon>
    </lineage>
</organism>
<dbReference type="EMBL" id="LBXL01000060">
    <property type="protein sequence ID" value="KKR27990.1"/>
    <property type="molecule type" value="Genomic_DNA"/>
</dbReference>